<evidence type="ECO:0000256" key="2">
    <source>
        <dbReference type="ARBA" id="ARBA00005988"/>
    </source>
</evidence>
<accession>A0A4R7I3S9</accession>
<evidence type="ECO:0000256" key="6">
    <source>
        <dbReference type="ARBA" id="ARBA00023049"/>
    </source>
</evidence>
<evidence type="ECO:0000256" key="7">
    <source>
        <dbReference type="PROSITE-ProRule" id="PRU01379"/>
    </source>
</evidence>
<keyword evidence="5" id="KW-0862">Zinc</keyword>
<keyword evidence="10" id="KW-1185">Reference proteome</keyword>
<dbReference type="RefSeq" id="WP_133870352.1">
    <property type="nucleotide sequence ID" value="NZ_SOAU01000001.1"/>
</dbReference>
<evidence type="ECO:0000256" key="4">
    <source>
        <dbReference type="ARBA" id="ARBA00022801"/>
    </source>
</evidence>
<evidence type="ECO:0000256" key="3">
    <source>
        <dbReference type="ARBA" id="ARBA00022670"/>
    </source>
</evidence>
<evidence type="ECO:0000313" key="10">
    <source>
        <dbReference type="Proteomes" id="UP000294558"/>
    </source>
</evidence>
<dbReference type="GO" id="GO:0005615">
    <property type="term" value="C:extracellular space"/>
    <property type="evidence" value="ECO:0007669"/>
    <property type="project" value="TreeGrafter"/>
</dbReference>
<dbReference type="CDD" id="cd06905">
    <property type="entry name" value="M14-like"/>
    <property type="match status" value="1"/>
</dbReference>
<dbReference type="GO" id="GO:0006508">
    <property type="term" value="P:proteolysis"/>
    <property type="evidence" value="ECO:0007669"/>
    <property type="project" value="UniProtKB-KW"/>
</dbReference>
<reference evidence="9 10" key="1">
    <citation type="submission" date="2019-03" db="EMBL/GenBank/DDBJ databases">
        <title>Sequencing the genomes of 1000 actinobacteria strains.</title>
        <authorList>
            <person name="Klenk H.-P."/>
        </authorList>
    </citation>
    <scope>NUCLEOTIDE SEQUENCE [LARGE SCALE GENOMIC DNA]</scope>
    <source>
        <strain evidence="9 10">DSM 18936</strain>
    </source>
</reference>
<proteinExistence type="inferred from homology"/>
<dbReference type="PANTHER" id="PTHR11705">
    <property type="entry name" value="PROTEASE FAMILY M14 CARBOXYPEPTIDASE A,B"/>
    <property type="match status" value="1"/>
</dbReference>
<dbReference type="OrthoDB" id="5240362at2"/>
<sequence>MQYDFDRFLRYDELVAWLQGVAETHPGLVSLETYGRSHEGRDLWLVTVTDQRTGAHDTKPAHWVDANIHSVELTASVAACHLIHRLVSGHGNDDTITRALETRTFYVVPRVNPDGAEWAMADVPTFRRSSVRPWPWRDGHQPIGHRGGDVDGNGRVLQMRVVDPHGAWMPHHDDARLMVPVPAEGAPTGTATYRLMDEGTVADHDGFTVPTPRPTEGLDMNRNYPAGWGTKIPGSGDHPLSEPEIDALVRAMIARPNICGFNAYHTSGGVLLRPSSTRADSSLDQFDVWVWKQLGERGEVLTSYPVHSVYEDFTWDKSETMSGASDDWAYEHLGVFGWTTEYWDIVHAATGTKQSTHFWYTGPTDAEALAVLRWCDEHHPDGYVDWYEFEHPQLGSVEIGGWNDLTTWTNPPAHLLRDEVTAHADFAVHQALCSPRIEIVHRRVTALGDDAWRVDVGVANTGWLPTQVSALAAKENLVLPLAVEVSGGAVVDGPARREFGQLDGRSALRFRNGHDGTPDRVLATFVVSAPAGTQLTATAAHPRAGRAAVTVTLE</sequence>
<dbReference type="InterPro" id="IPR000834">
    <property type="entry name" value="Peptidase_M14"/>
</dbReference>
<evidence type="ECO:0000256" key="1">
    <source>
        <dbReference type="ARBA" id="ARBA00001947"/>
    </source>
</evidence>
<organism evidence="9 10">
    <name type="scientific">Ilumatobacter fluminis</name>
    <dbReference type="NCBI Taxonomy" id="467091"/>
    <lineage>
        <taxon>Bacteria</taxon>
        <taxon>Bacillati</taxon>
        <taxon>Actinomycetota</taxon>
        <taxon>Acidimicrobiia</taxon>
        <taxon>Acidimicrobiales</taxon>
        <taxon>Ilumatobacteraceae</taxon>
        <taxon>Ilumatobacter</taxon>
    </lineage>
</organism>
<dbReference type="GO" id="GO:0004181">
    <property type="term" value="F:metallocarboxypeptidase activity"/>
    <property type="evidence" value="ECO:0007669"/>
    <property type="project" value="InterPro"/>
</dbReference>
<dbReference type="Pfam" id="PF00246">
    <property type="entry name" value="Peptidase_M14"/>
    <property type="match status" value="1"/>
</dbReference>
<evidence type="ECO:0000313" key="9">
    <source>
        <dbReference type="EMBL" id="TDT18115.1"/>
    </source>
</evidence>
<keyword evidence="6" id="KW-0482">Metalloprotease</keyword>
<evidence type="ECO:0000256" key="5">
    <source>
        <dbReference type="ARBA" id="ARBA00022833"/>
    </source>
</evidence>
<dbReference type="GO" id="GO:0008270">
    <property type="term" value="F:zinc ion binding"/>
    <property type="evidence" value="ECO:0007669"/>
    <property type="project" value="InterPro"/>
</dbReference>
<gene>
    <name evidence="9" type="ORF">BDK89_3731</name>
</gene>
<dbReference type="PRINTS" id="PR00765">
    <property type="entry name" value="CRBOXYPTASEA"/>
</dbReference>
<keyword evidence="4" id="KW-0378">Hydrolase</keyword>
<feature type="domain" description="Peptidase M14" evidence="8">
    <location>
        <begin position="7"/>
        <end position="379"/>
    </location>
</feature>
<dbReference type="EMBL" id="SOAU01000001">
    <property type="protein sequence ID" value="TDT18115.1"/>
    <property type="molecule type" value="Genomic_DNA"/>
</dbReference>
<comment type="caution">
    <text evidence="9">The sequence shown here is derived from an EMBL/GenBank/DDBJ whole genome shotgun (WGS) entry which is preliminary data.</text>
</comment>
<dbReference type="SUPFAM" id="SSF53187">
    <property type="entry name" value="Zn-dependent exopeptidases"/>
    <property type="match status" value="1"/>
</dbReference>
<feature type="active site" description="Proton donor/acceptor" evidence="7">
    <location>
        <position position="341"/>
    </location>
</feature>
<dbReference type="Proteomes" id="UP000294558">
    <property type="component" value="Unassembled WGS sequence"/>
</dbReference>
<evidence type="ECO:0000259" key="8">
    <source>
        <dbReference type="PROSITE" id="PS52035"/>
    </source>
</evidence>
<dbReference type="PANTHER" id="PTHR11705:SF143">
    <property type="entry name" value="SLL0236 PROTEIN"/>
    <property type="match status" value="1"/>
</dbReference>
<comment type="similarity">
    <text evidence="2 7">Belongs to the peptidase M14 family.</text>
</comment>
<dbReference type="SMART" id="SM00631">
    <property type="entry name" value="Zn_pept"/>
    <property type="match status" value="1"/>
</dbReference>
<dbReference type="PROSITE" id="PS52035">
    <property type="entry name" value="PEPTIDASE_M14"/>
    <property type="match status" value="1"/>
</dbReference>
<name>A0A4R7I3S9_9ACTN</name>
<dbReference type="Gene3D" id="3.40.630.10">
    <property type="entry name" value="Zn peptidases"/>
    <property type="match status" value="1"/>
</dbReference>
<keyword evidence="9" id="KW-0121">Carboxypeptidase</keyword>
<comment type="cofactor">
    <cofactor evidence="1">
        <name>Zn(2+)</name>
        <dbReference type="ChEBI" id="CHEBI:29105"/>
    </cofactor>
</comment>
<protein>
    <submittedName>
        <fullName evidence="9">Zinc carboxypeptidase</fullName>
    </submittedName>
</protein>
<keyword evidence="3" id="KW-0645">Protease</keyword>
<dbReference type="AlphaFoldDB" id="A0A4R7I3S9"/>